<evidence type="ECO:0000256" key="1">
    <source>
        <dbReference type="ARBA" id="ARBA00022801"/>
    </source>
</evidence>
<accession>A0ABW4ZBK3</accession>
<sequence>MKRLICTLLLGLAVVVSAAPRKRHLMIFVGENNMESVRPERTVLPVLKKDKELRKSELLWVREARRTMSMHDLDEGWRDSEGKAKKKLGPDYKVKKTKDYKRLLENAKQAARKKECDTVILYWMVGETDAQKGWGDQYEASFKRFIKQFEEDLGLGKIHVVITRLSDYGIENKKYPDWQKVRKAQEKLVKDNKGWVLVSTDDYNGKTNKLQFDKKGLEALGDTYAEIAMKFLGSSEAKKE</sequence>
<evidence type="ECO:0000313" key="3">
    <source>
        <dbReference type="EMBL" id="MFD2159007.1"/>
    </source>
</evidence>
<gene>
    <name evidence="3" type="ORF">ACFSW8_08865</name>
</gene>
<dbReference type="InterPro" id="IPR005181">
    <property type="entry name" value="SASA"/>
</dbReference>
<dbReference type="Proteomes" id="UP001597389">
    <property type="component" value="Unassembled WGS sequence"/>
</dbReference>
<dbReference type="InterPro" id="IPR052940">
    <property type="entry name" value="Carb_Esterase_6"/>
</dbReference>
<organism evidence="3 4">
    <name type="scientific">Rubritalea tangerina</name>
    <dbReference type="NCBI Taxonomy" id="430798"/>
    <lineage>
        <taxon>Bacteria</taxon>
        <taxon>Pseudomonadati</taxon>
        <taxon>Verrucomicrobiota</taxon>
        <taxon>Verrucomicrobiia</taxon>
        <taxon>Verrucomicrobiales</taxon>
        <taxon>Rubritaleaceae</taxon>
        <taxon>Rubritalea</taxon>
    </lineage>
</organism>
<keyword evidence="1" id="KW-0378">Hydrolase</keyword>
<evidence type="ECO:0000259" key="2">
    <source>
        <dbReference type="Pfam" id="PF03629"/>
    </source>
</evidence>
<comment type="caution">
    <text evidence="3">The sequence shown here is derived from an EMBL/GenBank/DDBJ whole genome shotgun (WGS) entry which is preliminary data.</text>
</comment>
<evidence type="ECO:0000313" key="4">
    <source>
        <dbReference type="Proteomes" id="UP001597389"/>
    </source>
</evidence>
<dbReference type="SUPFAM" id="SSF52266">
    <property type="entry name" value="SGNH hydrolase"/>
    <property type="match status" value="1"/>
</dbReference>
<reference evidence="4" key="1">
    <citation type="journal article" date="2019" name="Int. J. Syst. Evol. Microbiol.">
        <title>The Global Catalogue of Microorganisms (GCM) 10K type strain sequencing project: providing services to taxonomists for standard genome sequencing and annotation.</title>
        <authorList>
            <consortium name="The Broad Institute Genomics Platform"/>
            <consortium name="The Broad Institute Genome Sequencing Center for Infectious Disease"/>
            <person name="Wu L."/>
            <person name="Ma J."/>
        </authorList>
    </citation>
    <scope>NUCLEOTIDE SEQUENCE [LARGE SCALE GENOMIC DNA]</scope>
    <source>
        <strain evidence="4">CCUG 57942</strain>
    </source>
</reference>
<protein>
    <submittedName>
        <fullName evidence="3">Sialate O-acetylesterase</fullName>
    </submittedName>
</protein>
<dbReference type="PANTHER" id="PTHR31988:SF19">
    <property type="entry name" value="9-O-ACETYL-N-ACETYLNEURAMINIC ACID DEACETYLASE-RELATED"/>
    <property type="match status" value="1"/>
</dbReference>
<dbReference type="InterPro" id="IPR036514">
    <property type="entry name" value="SGNH_hydro_sf"/>
</dbReference>
<dbReference type="Gene3D" id="3.40.50.1110">
    <property type="entry name" value="SGNH hydrolase"/>
    <property type="match status" value="1"/>
</dbReference>
<dbReference type="Pfam" id="PF03629">
    <property type="entry name" value="SASA"/>
    <property type="match status" value="1"/>
</dbReference>
<keyword evidence="4" id="KW-1185">Reference proteome</keyword>
<feature type="domain" description="Sialate O-acetylesterase" evidence="2">
    <location>
        <begin position="95"/>
        <end position="229"/>
    </location>
</feature>
<name>A0ABW4ZBK3_9BACT</name>
<dbReference type="EMBL" id="JBHUJB010000035">
    <property type="protein sequence ID" value="MFD2159007.1"/>
    <property type="molecule type" value="Genomic_DNA"/>
</dbReference>
<dbReference type="PANTHER" id="PTHR31988">
    <property type="entry name" value="ESTERASE, PUTATIVE (DUF303)-RELATED"/>
    <property type="match status" value="1"/>
</dbReference>
<proteinExistence type="predicted"/>
<dbReference type="RefSeq" id="WP_377087346.1">
    <property type="nucleotide sequence ID" value="NZ_JBHSJL010000014.1"/>
</dbReference>